<dbReference type="EMBL" id="MN739498">
    <property type="protein sequence ID" value="QHT08550.1"/>
    <property type="molecule type" value="Genomic_DNA"/>
</dbReference>
<evidence type="ECO:0000313" key="2">
    <source>
        <dbReference type="EMBL" id="QHT08550.1"/>
    </source>
</evidence>
<feature type="compositionally biased region" description="Basic residues" evidence="1">
    <location>
        <begin position="1"/>
        <end position="42"/>
    </location>
</feature>
<reference evidence="2" key="1">
    <citation type="journal article" date="2020" name="Nature">
        <title>Giant virus diversity and host interactions through global metagenomics.</title>
        <authorList>
            <person name="Schulz F."/>
            <person name="Roux S."/>
            <person name="Paez-Espino D."/>
            <person name="Jungbluth S."/>
            <person name="Walsh D.A."/>
            <person name="Denef V.J."/>
            <person name="McMahon K.D."/>
            <person name="Konstantinidis K.T."/>
            <person name="Eloe-Fadrosh E.A."/>
            <person name="Kyrpides N.C."/>
            <person name="Woyke T."/>
        </authorList>
    </citation>
    <scope>NUCLEOTIDE SEQUENCE</scope>
    <source>
        <strain evidence="2">GVMAG-M-3300022752-66</strain>
    </source>
</reference>
<feature type="region of interest" description="Disordered" evidence="1">
    <location>
        <begin position="1"/>
        <end position="67"/>
    </location>
</feature>
<accession>A0A6C0CX66</accession>
<dbReference type="AlphaFoldDB" id="A0A6C0CX66"/>
<evidence type="ECO:0000256" key="1">
    <source>
        <dbReference type="SAM" id="MobiDB-lite"/>
    </source>
</evidence>
<sequence length="192" mass="21766">MGTKLKSRRYKKRRIVSSKKRRHPKSRTKRHRRKTRKTRGGVKRSVPSTPTQEYGEYNGEPVAPRKNRTRAVGDTVVGANLFQGFPGNQENINPQIPMTIPPQTPMQGVQTPVFTPVQEPLPPAQQQANNLFAVGDVTPQGNLNNALDEAYMEAITTPQTTGLRRDLNIEPFGYDEDHNEIIDDYETEEEED</sequence>
<proteinExistence type="predicted"/>
<organism evidence="2">
    <name type="scientific">viral metagenome</name>
    <dbReference type="NCBI Taxonomy" id="1070528"/>
    <lineage>
        <taxon>unclassified sequences</taxon>
        <taxon>metagenomes</taxon>
        <taxon>organismal metagenomes</taxon>
    </lineage>
</organism>
<name>A0A6C0CX66_9ZZZZ</name>
<protein>
    <submittedName>
        <fullName evidence="2">Uncharacterized protein</fullName>
    </submittedName>
</protein>